<dbReference type="EMBL" id="FO082048">
    <property type="protein sequence ID" value="CCE84386.1"/>
    <property type="molecule type" value="Genomic_DNA"/>
</dbReference>
<evidence type="ECO:0000256" key="4">
    <source>
        <dbReference type="ARBA" id="ARBA00009381"/>
    </source>
</evidence>
<dbReference type="AlphaFoldDB" id="G8Y9X2"/>
<dbReference type="FunCoup" id="G8Y9X2">
    <property type="interactions" value="288"/>
</dbReference>
<proteinExistence type="inferred from homology"/>
<dbReference type="PANTHER" id="PTHR11686:SF9">
    <property type="entry name" value="RE13973P"/>
    <property type="match status" value="1"/>
</dbReference>
<comment type="pathway">
    <text evidence="3 8">Sulfur metabolism; glutathione metabolism.</text>
</comment>
<evidence type="ECO:0000256" key="2">
    <source>
        <dbReference type="ARBA" id="ARBA00001089"/>
    </source>
</evidence>
<evidence type="ECO:0000256" key="1">
    <source>
        <dbReference type="ARBA" id="ARBA00001049"/>
    </source>
</evidence>
<dbReference type="Gene3D" id="1.10.246.130">
    <property type="match status" value="1"/>
</dbReference>
<gene>
    <name evidence="9" type="primary">Piso0_003930</name>
    <name evidence="9" type="ORF">GNLVRS01_PISO0K05708g</name>
    <name evidence="10" type="ORF">GNLVRS01_PISO0L05709g</name>
</gene>
<dbReference type="SUPFAM" id="SSF56235">
    <property type="entry name" value="N-terminal nucleophile aminohydrolases (Ntn hydrolases)"/>
    <property type="match status" value="1"/>
</dbReference>
<evidence type="ECO:0000256" key="7">
    <source>
        <dbReference type="PIRSR" id="PIRSR600101-2"/>
    </source>
</evidence>
<dbReference type="EC" id="3.4.19.13" evidence="8"/>
<dbReference type="HOGENOM" id="CLU_014813_4_0_1"/>
<evidence type="ECO:0000256" key="8">
    <source>
        <dbReference type="RuleBase" id="RU368068"/>
    </source>
</evidence>
<dbReference type="eggNOG" id="KOG2410">
    <property type="taxonomic scope" value="Eukaryota"/>
</dbReference>
<dbReference type="Gene3D" id="3.60.20.40">
    <property type="match status" value="1"/>
</dbReference>
<comment type="catalytic activity">
    <reaction evidence="2 8">
        <text>glutathione + H2O = L-cysteinylglycine + L-glutamate</text>
        <dbReference type="Rhea" id="RHEA:28807"/>
        <dbReference type="ChEBI" id="CHEBI:15377"/>
        <dbReference type="ChEBI" id="CHEBI:29985"/>
        <dbReference type="ChEBI" id="CHEBI:57925"/>
        <dbReference type="ChEBI" id="CHEBI:61694"/>
        <dbReference type="EC" id="3.4.19.13"/>
    </reaction>
</comment>
<comment type="similarity">
    <text evidence="4">Belongs to the gamma-glutamyltransferase family.</text>
</comment>
<dbReference type="FunFam" id="3.60.20.40:FF:000001">
    <property type="entry name" value="Gamma-glutamyltranspeptidase 1"/>
    <property type="match status" value="1"/>
</dbReference>
<dbReference type="GO" id="GO:0000324">
    <property type="term" value="C:fungal-type vacuole"/>
    <property type="evidence" value="ECO:0007669"/>
    <property type="project" value="TreeGrafter"/>
</dbReference>
<accession>G8Y9X2</accession>
<dbReference type="Proteomes" id="UP000005222">
    <property type="component" value="Chromosome K"/>
</dbReference>
<feature type="active site" description="Nucleophile" evidence="6">
    <location>
        <position position="461"/>
    </location>
</feature>
<sequence>MSSQEKVTGLIPEVGQDFRSKGGLKSARLDKALVIKVISLIVLTSIMMVHDFSLNKHHEDDRVQIWSDPVGDPIGQPSLDPSEDKLCVGAHAMVSSDVEECSKLGRDILKQGGFAADAAVTVALCIGSVNSHSSGLGGGAFLVSSLHSKDEVLSIDAREQAPMGAHRNMFNGRIHLSESGGLASGVPGELKGLHELYIRHGSGALSWKQLIEPVIELNTRGFKCSEILSNAIDKRFPPLIEHAPELMDGWDFIFKDGNAPRAHETLKDKRLVSTGDHIKRLKLAETLRIIADNGSAEVFYDPEGPIAPYLASASQRTGGILQPQDFSQYHVHVEPAISLELFTGSCNSSFLVHTSAGSSAGVALLAGLNFYDSLPASQSTLDDTHKIIESMKWMTSARSFLGDTSHAERSCNDTRMSCLIKKYTSREWARDLVENGSFSSSQTFSWKHYKPGFELSDDHGTSHFSIVDAFNNSVAVTTTVNLLFGSAVCDEQTGIVLNDQMNDFSVPNTSNAFHLMPSIYNFIEPYKRPQSSMSPTIVVRKTHDGLKETELVIGAAGGSRITTAVFHAIVKVIFGSQSLLKTIAAPRIHHQLIPEVLMVEDMRCWESEANNTRALWDMGHRFFVSGPLTAMNAIHRAYTSQGTSEWHGVSDWWRKRAGSSGF</sequence>
<dbReference type="PANTHER" id="PTHR11686">
    <property type="entry name" value="GAMMA GLUTAMYL TRANSPEPTIDASE"/>
    <property type="match status" value="1"/>
</dbReference>
<dbReference type="GO" id="GO:0103068">
    <property type="term" value="F:leukotriene C4 gamma-glutamyl transferase activity"/>
    <property type="evidence" value="ECO:0007669"/>
    <property type="project" value="UniProtKB-EC"/>
</dbReference>
<evidence type="ECO:0000256" key="3">
    <source>
        <dbReference type="ARBA" id="ARBA00005115"/>
    </source>
</evidence>
<dbReference type="OrthoDB" id="1081007at2759"/>
<dbReference type="InterPro" id="IPR043138">
    <property type="entry name" value="GGT_lsub"/>
</dbReference>
<dbReference type="EMBL" id="FO082049">
    <property type="protein sequence ID" value="CCE83355.1"/>
    <property type="molecule type" value="Genomic_DNA"/>
</dbReference>
<dbReference type="InterPro" id="IPR029055">
    <property type="entry name" value="Ntn_hydrolases_N"/>
</dbReference>
<feature type="binding site" evidence="7">
    <location>
        <position position="558"/>
    </location>
    <ligand>
        <name>L-glutamate</name>
        <dbReference type="ChEBI" id="CHEBI:29985"/>
    </ligand>
</feature>
<evidence type="ECO:0000313" key="11">
    <source>
        <dbReference type="Proteomes" id="UP000005222"/>
    </source>
</evidence>
<dbReference type="UniPathway" id="UPA00204"/>
<comment type="catalytic activity">
    <reaction evidence="5 8">
        <text>an N-terminal (5-L-glutamyl)-[peptide] + an alpha-amino acid = 5-L-glutamyl amino acid + an N-terminal L-alpha-aminoacyl-[peptide]</text>
        <dbReference type="Rhea" id="RHEA:23904"/>
        <dbReference type="Rhea" id="RHEA-COMP:9780"/>
        <dbReference type="Rhea" id="RHEA-COMP:9795"/>
        <dbReference type="ChEBI" id="CHEBI:77644"/>
        <dbReference type="ChEBI" id="CHEBI:78597"/>
        <dbReference type="ChEBI" id="CHEBI:78599"/>
        <dbReference type="ChEBI" id="CHEBI:78608"/>
        <dbReference type="EC" id="2.3.2.2"/>
    </reaction>
</comment>
<dbReference type="PRINTS" id="PR01210">
    <property type="entry name" value="GGTRANSPTASE"/>
</dbReference>
<dbReference type="GO" id="GO:0036374">
    <property type="term" value="F:glutathione hydrolase activity"/>
    <property type="evidence" value="ECO:0007669"/>
    <property type="project" value="UniProtKB-UniRule"/>
</dbReference>
<reference evidence="11" key="2">
    <citation type="journal article" date="2012" name="G3 (Bethesda)">
        <title>Pichia sorbitophila, an interspecies yeast hybrid reveals early steps of genome resolution following polyploidization.</title>
        <authorList>
            <person name="Leh Louis V."/>
            <person name="Despons L."/>
            <person name="Friedrich A."/>
            <person name="Martin T."/>
            <person name="Durrens P."/>
            <person name="Casaregola S."/>
            <person name="Neuveglise C."/>
            <person name="Fairhead C."/>
            <person name="Marck C."/>
            <person name="Cruz J.A."/>
            <person name="Straub M.L."/>
            <person name="Kugler V."/>
            <person name="Sacerdot C."/>
            <person name="Uzunov Z."/>
            <person name="Thierry A."/>
            <person name="Weiss S."/>
            <person name="Bleykasten C."/>
            <person name="De Montigny J."/>
            <person name="Jacques N."/>
            <person name="Jung P."/>
            <person name="Lemaire M."/>
            <person name="Mallet S."/>
            <person name="Morel G."/>
            <person name="Richard G.F."/>
            <person name="Sarkar A."/>
            <person name="Savel G."/>
            <person name="Schacherer J."/>
            <person name="Seret M.L."/>
            <person name="Talla E."/>
            <person name="Samson G."/>
            <person name="Jubin C."/>
            <person name="Poulain J."/>
            <person name="Vacherie B."/>
            <person name="Barbe V."/>
            <person name="Pelletier E."/>
            <person name="Sherman D.J."/>
            <person name="Westhof E."/>
            <person name="Weissenbach J."/>
            <person name="Baret P.V."/>
            <person name="Wincker P."/>
            <person name="Gaillardin C."/>
            <person name="Dujon B."/>
            <person name="Souciet J.L."/>
        </authorList>
    </citation>
    <scope>NUCLEOTIDE SEQUENCE [LARGE SCALE GENOMIC DNA]</scope>
    <source>
        <strain evidence="11">ATCC MYA-4447 / BCRC 22081 / CBS 7064 / NBRC 10061 / NRRL Y-12695</strain>
    </source>
</reference>
<keyword evidence="8" id="KW-0012">Acyltransferase</keyword>
<keyword evidence="8" id="KW-0378">Hydrolase</keyword>
<feature type="binding site" evidence="7">
    <location>
        <begin position="479"/>
        <end position="481"/>
    </location>
    <ligand>
        <name>L-glutamate</name>
        <dbReference type="ChEBI" id="CHEBI:29985"/>
    </ligand>
</feature>
<dbReference type="GO" id="GO:0005886">
    <property type="term" value="C:plasma membrane"/>
    <property type="evidence" value="ECO:0007669"/>
    <property type="project" value="TreeGrafter"/>
</dbReference>
<dbReference type="Proteomes" id="UP000005222">
    <property type="component" value="Chromosome L"/>
</dbReference>
<evidence type="ECO:0000313" key="10">
    <source>
        <dbReference type="EMBL" id="CCE84386.1"/>
    </source>
</evidence>
<feature type="binding site" evidence="7">
    <location>
        <begin position="531"/>
        <end position="532"/>
    </location>
    <ligand>
        <name>L-glutamate</name>
        <dbReference type="ChEBI" id="CHEBI:29985"/>
    </ligand>
</feature>
<feature type="binding site" evidence="7">
    <location>
        <position position="158"/>
    </location>
    <ligand>
        <name>L-glutamate</name>
        <dbReference type="ChEBI" id="CHEBI:29985"/>
    </ligand>
</feature>
<dbReference type="NCBIfam" id="TIGR00066">
    <property type="entry name" value="g_glut_trans"/>
    <property type="match status" value="1"/>
</dbReference>
<keyword evidence="11" id="KW-1185">Reference proteome</keyword>
<keyword evidence="8" id="KW-0808">Transferase</keyword>
<comment type="catalytic activity">
    <reaction evidence="1 8">
        <text>an S-substituted glutathione + H2O = an S-substituted L-cysteinylglycine + L-glutamate</text>
        <dbReference type="Rhea" id="RHEA:59468"/>
        <dbReference type="ChEBI" id="CHEBI:15377"/>
        <dbReference type="ChEBI" id="CHEBI:29985"/>
        <dbReference type="ChEBI" id="CHEBI:90779"/>
        <dbReference type="ChEBI" id="CHEBI:143103"/>
        <dbReference type="EC" id="3.4.19.13"/>
    </reaction>
</comment>
<protein>
    <recommendedName>
        <fullName evidence="8">Glutathione hydrolase</fullName>
        <ecNumber evidence="8">2.3.2.2</ecNumber>
        <ecNumber evidence="8">3.4.19.13</ecNumber>
    </recommendedName>
    <alternativeName>
        <fullName evidence="8">Gamma-glutamyltransferase</fullName>
    </alternativeName>
    <alternativeName>
        <fullName evidence="8">Gamma-glutamyltranspeptidase</fullName>
    </alternativeName>
</protein>
<comment type="function">
    <text evidence="8">Cleaves the gamma-glutamyl peptide bond of glutathione and glutathione conjugates.</text>
</comment>
<dbReference type="MEROPS" id="T03.012"/>
<evidence type="ECO:0000256" key="5">
    <source>
        <dbReference type="ARBA" id="ARBA00047417"/>
    </source>
</evidence>
<feature type="binding site" evidence="7">
    <location>
        <position position="503"/>
    </location>
    <ligand>
        <name>L-glutamate</name>
        <dbReference type="ChEBI" id="CHEBI:29985"/>
    </ligand>
</feature>
<dbReference type="STRING" id="559304.G8Y9X2"/>
<dbReference type="InParanoid" id="G8Y9X2"/>
<dbReference type="Pfam" id="PF01019">
    <property type="entry name" value="G_glu_transpept"/>
    <property type="match status" value="1"/>
</dbReference>
<evidence type="ECO:0000256" key="6">
    <source>
        <dbReference type="PIRSR" id="PIRSR600101-1"/>
    </source>
</evidence>
<dbReference type="EC" id="2.3.2.2" evidence="8"/>
<name>G8Y9X2_PICSO</name>
<dbReference type="InterPro" id="IPR043137">
    <property type="entry name" value="GGT_ssub_C"/>
</dbReference>
<evidence type="ECO:0000313" key="9">
    <source>
        <dbReference type="EMBL" id="CCE83355.1"/>
    </source>
</evidence>
<reference evidence="9" key="1">
    <citation type="submission" date="2011-10" db="EMBL/GenBank/DDBJ databases">
        <authorList>
            <person name="Genoscope - CEA"/>
        </authorList>
    </citation>
    <scope>NUCLEOTIDE SEQUENCE</scope>
</reference>
<organism evidence="9 11">
    <name type="scientific">Pichia sorbitophila (strain ATCC MYA-4447 / BCRC 22081 / CBS 7064 / NBRC 10061 / NRRL Y-12695)</name>
    <name type="common">Hybrid yeast</name>
    <dbReference type="NCBI Taxonomy" id="559304"/>
    <lineage>
        <taxon>Eukaryota</taxon>
        <taxon>Fungi</taxon>
        <taxon>Dikarya</taxon>
        <taxon>Ascomycota</taxon>
        <taxon>Saccharomycotina</taxon>
        <taxon>Pichiomycetes</taxon>
        <taxon>Debaryomycetaceae</taxon>
        <taxon>Millerozyma</taxon>
    </lineage>
</organism>
<dbReference type="InterPro" id="IPR000101">
    <property type="entry name" value="GGT_peptidase"/>
</dbReference>
<dbReference type="GO" id="GO:0006751">
    <property type="term" value="P:glutathione catabolic process"/>
    <property type="evidence" value="ECO:0007669"/>
    <property type="project" value="UniProtKB-UniRule"/>
</dbReference>